<dbReference type="GO" id="GO:0009252">
    <property type="term" value="P:peptidoglycan biosynthetic process"/>
    <property type="evidence" value="ECO:0007669"/>
    <property type="project" value="UniProtKB-UniPathway"/>
</dbReference>
<evidence type="ECO:0000256" key="12">
    <source>
        <dbReference type="ARBA" id="ARBA00034000"/>
    </source>
</evidence>
<dbReference type="PANTHER" id="PTHR21581:SF6">
    <property type="entry name" value="TRAFFICKING PROTEIN PARTICLE COMPLEX SUBUNIT 12"/>
    <property type="match status" value="1"/>
</dbReference>
<keyword evidence="17" id="KW-0472">Membrane</keyword>
<dbReference type="InterPro" id="IPR012338">
    <property type="entry name" value="Beta-lactam/transpept-like"/>
</dbReference>
<dbReference type="Pfam" id="PF00768">
    <property type="entry name" value="Peptidase_S11"/>
    <property type="match status" value="1"/>
</dbReference>
<feature type="active site" description="Acyl-ester intermediate" evidence="13">
    <location>
        <position position="66"/>
    </location>
</feature>
<evidence type="ECO:0000256" key="16">
    <source>
        <dbReference type="SAM" id="MobiDB-lite"/>
    </source>
</evidence>
<dbReference type="GO" id="GO:0006508">
    <property type="term" value="P:proteolysis"/>
    <property type="evidence" value="ECO:0007669"/>
    <property type="project" value="UniProtKB-KW"/>
</dbReference>
<comment type="pathway">
    <text evidence="2">Cell wall biogenesis; peptidoglycan biosynthesis.</text>
</comment>
<keyword evidence="11" id="KW-0961">Cell wall biogenesis/degradation</keyword>
<dbReference type="InterPro" id="IPR012907">
    <property type="entry name" value="Peptidase_S11_C"/>
</dbReference>
<dbReference type="Gene3D" id="3.40.710.10">
    <property type="entry name" value="DD-peptidase/beta-lactamase superfamily"/>
    <property type="match status" value="1"/>
</dbReference>
<dbReference type="PANTHER" id="PTHR21581">
    <property type="entry name" value="D-ALANYL-D-ALANINE CARBOXYPEPTIDASE"/>
    <property type="match status" value="1"/>
</dbReference>
<evidence type="ECO:0000313" key="21">
    <source>
        <dbReference type="Proteomes" id="UP000516046"/>
    </source>
</evidence>
<dbReference type="Proteomes" id="UP000516046">
    <property type="component" value="Chromosome"/>
</dbReference>
<evidence type="ECO:0000256" key="11">
    <source>
        <dbReference type="ARBA" id="ARBA00023316"/>
    </source>
</evidence>
<keyword evidence="8" id="KW-0378">Hydrolase</keyword>
<dbReference type="PRINTS" id="PR00725">
    <property type="entry name" value="DADACBPTASE1"/>
</dbReference>
<keyword evidence="17" id="KW-1133">Transmembrane helix</keyword>
<dbReference type="InterPro" id="IPR037167">
    <property type="entry name" value="Peptidase_S11_C_sf"/>
</dbReference>
<organism evidence="20 21">
    <name type="scientific">Caproicibacterium amylolyticum</name>
    <dbReference type="NCBI Taxonomy" id="2766537"/>
    <lineage>
        <taxon>Bacteria</taxon>
        <taxon>Bacillati</taxon>
        <taxon>Bacillota</taxon>
        <taxon>Clostridia</taxon>
        <taxon>Eubacteriales</taxon>
        <taxon>Oscillospiraceae</taxon>
        <taxon>Caproicibacterium</taxon>
    </lineage>
</organism>
<dbReference type="EMBL" id="CP060696">
    <property type="protein sequence ID" value="QNO17426.1"/>
    <property type="molecule type" value="Genomic_DNA"/>
</dbReference>
<dbReference type="EC" id="3.4.16.4" evidence="4"/>
<dbReference type="Pfam" id="PF07943">
    <property type="entry name" value="PBP5_C"/>
    <property type="match status" value="1"/>
</dbReference>
<evidence type="ECO:0000313" key="20">
    <source>
        <dbReference type="EMBL" id="QNO17426.1"/>
    </source>
</evidence>
<evidence type="ECO:0000256" key="5">
    <source>
        <dbReference type="ARBA" id="ARBA00022645"/>
    </source>
</evidence>
<dbReference type="GO" id="GO:0071555">
    <property type="term" value="P:cell wall organization"/>
    <property type="evidence" value="ECO:0007669"/>
    <property type="project" value="UniProtKB-KW"/>
</dbReference>
<dbReference type="AlphaFoldDB" id="A0A7G9WFG4"/>
<accession>A0A7G9WFG4</accession>
<keyword evidence="21" id="KW-1185">Reference proteome</keyword>
<protein>
    <recommendedName>
        <fullName evidence="4">serine-type D-Ala-D-Ala carboxypeptidase</fullName>
        <ecNumber evidence="4">3.4.16.4</ecNumber>
    </recommendedName>
</protein>
<evidence type="ECO:0000256" key="3">
    <source>
        <dbReference type="ARBA" id="ARBA00007164"/>
    </source>
</evidence>
<dbReference type="UniPathway" id="UPA00219"/>
<dbReference type="InterPro" id="IPR018044">
    <property type="entry name" value="Peptidase_S11"/>
</dbReference>
<feature type="active site" evidence="13">
    <location>
        <position position="127"/>
    </location>
</feature>
<dbReference type="GO" id="GO:0009002">
    <property type="term" value="F:serine-type D-Ala-D-Ala carboxypeptidase activity"/>
    <property type="evidence" value="ECO:0007669"/>
    <property type="project" value="UniProtKB-EC"/>
</dbReference>
<dbReference type="SUPFAM" id="SSF69189">
    <property type="entry name" value="Penicillin-binding protein associated domain"/>
    <property type="match status" value="1"/>
</dbReference>
<reference evidence="20 21" key="1">
    <citation type="submission" date="2020-08" db="EMBL/GenBank/DDBJ databases">
        <authorList>
            <person name="Ren C."/>
            <person name="Gu Y."/>
            <person name="Xu Y."/>
        </authorList>
    </citation>
    <scope>NUCLEOTIDE SEQUENCE [LARGE SCALE GENOMIC DNA]</scope>
    <source>
        <strain evidence="20 21">LBM18003</strain>
    </source>
</reference>
<dbReference type="SUPFAM" id="SSF56601">
    <property type="entry name" value="beta-lactamase/transpeptidase-like"/>
    <property type="match status" value="1"/>
</dbReference>
<proteinExistence type="inferred from homology"/>
<comment type="catalytic activity">
    <reaction evidence="12">
        <text>Preferential cleavage: (Ac)2-L-Lys-D-Ala-|-D-Ala. Also transpeptidation of peptidyl-alanyl moieties that are N-acyl substituents of D-alanine.</text>
        <dbReference type="EC" id="3.4.16.4"/>
    </reaction>
</comment>
<feature type="chain" id="PRO_5028958159" description="serine-type D-Ala-D-Ala carboxypeptidase" evidence="18">
    <location>
        <begin position="29"/>
        <end position="458"/>
    </location>
</feature>
<evidence type="ECO:0000256" key="2">
    <source>
        <dbReference type="ARBA" id="ARBA00004752"/>
    </source>
</evidence>
<evidence type="ECO:0000256" key="14">
    <source>
        <dbReference type="PIRSR" id="PIRSR618044-2"/>
    </source>
</evidence>
<dbReference type="KEGG" id="caml:H6X83_10830"/>
<gene>
    <name evidence="20" type="ORF">H6X83_10830</name>
</gene>
<feature type="transmembrane region" description="Helical" evidence="17">
    <location>
        <begin position="397"/>
        <end position="418"/>
    </location>
</feature>
<evidence type="ECO:0000256" key="1">
    <source>
        <dbReference type="ARBA" id="ARBA00003217"/>
    </source>
</evidence>
<dbReference type="GO" id="GO:0008360">
    <property type="term" value="P:regulation of cell shape"/>
    <property type="evidence" value="ECO:0007669"/>
    <property type="project" value="UniProtKB-KW"/>
</dbReference>
<evidence type="ECO:0000256" key="4">
    <source>
        <dbReference type="ARBA" id="ARBA00012448"/>
    </source>
</evidence>
<keyword evidence="17" id="KW-0812">Transmembrane</keyword>
<keyword evidence="5 20" id="KW-0121">Carboxypeptidase</keyword>
<dbReference type="InterPro" id="IPR001967">
    <property type="entry name" value="Peptidase_S11_N"/>
</dbReference>
<dbReference type="InterPro" id="IPR015956">
    <property type="entry name" value="Peniciliin-bd_prot_C_sf"/>
</dbReference>
<evidence type="ECO:0000256" key="17">
    <source>
        <dbReference type="SAM" id="Phobius"/>
    </source>
</evidence>
<evidence type="ECO:0000256" key="10">
    <source>
        <dbReference type="ARBA" id="ARBA00022984"/>
    </source>
</evidence>
<dbReference type="RefSeq" id="WP_212506496.1">
    <property type="nucleotide sequence ID" value="NZ_CP060696.1"/>
</dbReference>
<evidence type="ECO:0000259" key="19">
    <source>
        <dbReference type="SMART" id="SM00936"/>
    </source>
</evidence>
<evidence type="ECO:0000256" key="15">
    <source>
        <dbReference type="RuleBase" id="RU004016"/>
    </source>
</evidence>
<keyword evidence="7 18" id="KW-0732">Signal</keyword>
<evidence type="ECO:0000256" key="18">
    <source>
        <dbReference type="SAM" id="SignalP"/>
    </source>
</evidence>
<feature type="binding site" evidence="14">
    <location>
        <position position="240"/>
    </location>
    <ligand>
        <name>substrate</name>
    </ligand>
</feature>
<evidence type="ECO:0000256" key="7">
    <source>
        <dbReference type="ARBA" id="ARBA00022729"/>
    </source>
</evidence>
<evidence type="ECO:0000256" key="9">
    <source>
        <dbReference type="ARBA" id="ARBA00022960"/>
    </source>
</evidence>
<feature type="region of interest" description="Disordered" evidence="16">
    <location>
        <begin position="426"/>
        <end position="458"/>
    </location>
</feature>
<name>A0A7G9WFG4_9FIRM</name>
<feature type="domain" description="Peptidase S11 D-Ala-D-Ala carboxypeptidase A C-terminal" evidence="19">
    <location>
        <begin position="298"/>
        <end position="388"/>
    </location>
</feature>
<dbReference type="Gene3D" id="2.60.410.10">
    <property type="entry name" value="D-Ala-D-Ala carboxypeptidase, C-terminal domain"/>
    <property type="match status" value="1"/>
</dbReference>
<keyword evidence="10" id="KW-0573">Peptidoglycan synthesis</keyword>
<feature type="signal peptide" evidence="18">
    <location>
        <begin position="1"/>
        <end position="28"/>
    </location>
</feature>
<comment type="function">
    <text evidence="1">Removes C-terminal D-alanyl residues from sugar-peptide cell wall precursors.</text>
</comment>
<evidence type="ECO:0000256" key="8">
    <source>
        <dbReference type="ARBA" id="ARBA00022801"/>
    </source>
</evidence>
<keyword evidence="9" id="KW-0133">Cell shape</keyword>
<dbReference type="SMART" id="SM00936">
    <property type="entry name" value="PBP5_C"/>
    <property type="match status" value="1"/>
</dbReference>
<evidence type="ECO:0000256" key="13">
    <source>
        <dbReference type="PIRSR" id="PIRSR618044-1"/>
    </source>
</evidence>
<sequence>MKKKLKQWFCTACAAVLVIVTGTVPVQAANLNPGFIPQSKALELVNLDNGDTVYSKNADQKVPQASTTKVMTFIVASELIKDPKNTIATISGDVQAQLPDRSFVTVQLAVGERISALNLMYCMLIPSGNDAAIALAESAAGGNMTQFVQRMNQKAKELGCTGTNYTNVFGKYDKGHYTTAKDLEKIYRYAYTLPYFKEITSSASYTVPATNYTAARKLKASNKLMDKTSSYYYQPCTGGKTGTSDESGYCLASTASKDGANYLCIALGAPSVKNGTAVTTNGAFEDSRQLYSWAFESLKKKDILSKSKAVANVSVQQAKDKNQQLAVVPASDYSTMLPADGSTTTKVSLPKSIAAPVKKGDKVGTVTVLYNNETLTTVDLVASADVTQYVAFYKQQWFKVAVIAVGAVVVVGLIILLIRLLRSRHHRGGSYGGSRYRGKRSASRSSRRRSKSSYHNYH</sequence>
<comment type="similarity">
    <text evidence="3 15">Belongs to the peptidase S11 family.</text>
</comment>
<keyword evidence="6" id="KW-0645">Protease</keyword>
<feature type="compositionally biased region" description="Basic residues" evidence="16">
    <location>
        <begin position="436"/>
        <end position="458"/>
    </location>
</feature>
<feature type="active site" description="Proton acceptor" evidence="13">
    <location>
        <position position="69"/>
    </location>
</feature>
<evidence type="ECO:0000256" key="6">
    <source>
        <dbReference type="ARBA" id="ARBA00022670"/>
    </source>
</evidence>